<dbReference type="SUPFAM" id="SSF51735">
    <property type="entry name" value="NAD(P)-binding Rossmann-fold domains"/>
    <property type="match status" value="1"/>
</dbReference>
<dbReference type="Gene3D" id="3.90.180.10">
    <property type="entry name" value="Medium-chain alcohol dehydrogenases, catalytic domain"/>
    <property type="match status" value="1"/>
</dbReference>
<sequence>MKAFELTQYGYDGLRLAERPQPSPGPGQLVLRMRAAALNYRDLSVLRGEYASMPLPVIMGSDGVGEVVATGAGVTKFAIGDRVLLLYITNWIDGAPPEENMRRLGGPLDGTFAEYVTIQEDGAVHAPAHLSDVEAATLPVAGLTAWHMLFAQGDLRLGQSVVVQGTGGVSLFALMLARAAGAEVIVTSGSDEKLARAKALGAHHVINYRTTPDWDVRVRELTRGRGADHVIDVAGGEELTRSIKAARIAGTVYVTGYVASMNANLALLPAITKRVRLQAVSGGHRASLEALARTTELHREIRPVIDRTFHFTELKEALRHLDRGGHFGKVALSFEGTAS</sequence>
<dbReference type="Pfam" id="PF00107">
    <property type="entry name" value="ADH_zinc_N"/>
    <property type="match status" value="1"/>
</dbReference>
<evidence type="ECO:0000259" key="1">
    <source>
        <dbReference type="SMART" id="SM00829"/>
    </source>
</evidence>
<dbReference type="PANTHER" id="PTHR45033">
    <property type="match status" value="1"/>
</dbReference>
<dbReference type="EMBL" id="CP089982">
    <property type="protein sequence ID" value="WXA95067.1"/>
    <property type="molecule type" value="Genomic_DNA"/>
</dbReference>
<protein>
    <submittedName>
        <fullName evidence="2">NAD(P)-dependent alcohol dehydrogenase</fullName>
    </submittedName>
</protein>
<dbReference type="CDD" id="cd08276">
    <property type="entry name" value="MDR7"/>
    <property type="match status" value="1"/>
</dbReference>
<dbReference type="Gene3D" id="3.40.50.720">
    <property type="entry name" value="NAD(P)-binding Rossmann-like Domain"/>
    <property type="match status" value="1"/>
</dbReference>
<evidence type="ECO:0000313" key="3">
    <source>
        <dbReference type="Proteomes" id="UP001379533"/>
    </source>
</evidence>
<dbReference type="PANTHER" id="PTHR45033:SF2">
    <property type="entry name" value="ZINC-TYPE ALCOHOL DEHYDROGENASE-LIKE PROTEIN C1773.06C"/>
    <property type="match status" value="1"/>
</dbReference>
<organism evidence="2 3">
    <name type="scientific">Pendulispora brunnea</name>
    <dbReference type="NCBI Taxonomy" id="2905690"/>
    <lineage>
        <taxon>Bacteria</taxon>
        <taxon>Pseudomonadati</taxon>
        <taxon>Myxococcota</taxon>
        <taxon>Myxococcia</taxon>
        <taxon>Myxococcales</taxon>
        <taxon>Sorangiineae</taxon>
        <taxon>Pendulisporaceae</taxon>
        <taxon>Pendulispora</taxon>
    </lineage>
</organism>
<dbReference type="Pfam" id="PF08240">
    <property type="entry name" value="ADH_N"/>
    <property type="match status" value="1"/>
</dbReference>
<evidence type="ECO:0000313" key="2">
    <source>
        <dbReference type="EMBL" id="WXA95067.1"/>
    </source>
</evidence>
<accession>A0ABZ2K8R5</accession>
<dbReference type="Proteomes" id="UP001379533">
    <property type="component" value="Chromosome"/>
</dbReference>
<dbReference type="InterPro" id="IPR036291">
    <property type="entry name" value="NAD(P)-bd_dom_sf"/>
</dbReference>
<dbReference type="InterPro" id="IPR052711">
    <property type="entry name" value="Zinc_ADH-like"/>
</dbReference>
<dbReference type="InterPro" id="IPR013149">
    <property type="entry name" value="ADH-like_C"/>
</dbReference>
<dbReference type="SUPFAM" id="SSF50129">
    <property type="entry name" value="GroES-like"/>
    <property type="match status" value="1"/>
</dbReference>
<gene>
    <name evidence="2" type="ORF">LZC95_52680</name>
</gene>
<reference evidence="2 3" key="1">
    <citation type="submission" date="2021-12" db="EMBL/GenBank/DDBJ databases">
        <title>Discovery of the Pendulisporaceae a myxobacterial family with distinct sporulation behavior and unique specialized metabolism.</title>
        <authorList>
            <person name="Garcia R."/>
            <person name="Popoff A."/>
            <person name="Bader C.D."/>
            <person name="Loehr J."/>
            <person name="Walesch S."/>
            <person name="Walt C."/>
            <person name="Boldt J."/>
            <person name="Bunk B."/>
            <person name="Haeckl F.J.F.P.J."/>
            <person name="Gunesch A.P."/>
            <person name="Birkelbach J."/>
            <person name="Nuebel U."/>
            <person name="Pietschmann T."/>
            <person name="Bach T."/>
            <person name="Mueller R."/>
        </authorList>
    </citation>
    <scope>NUCLEOTIDE SEQUENCE [LARGE SCALE GENOMIC DNA]</scope>
    <source>
        <strain evidence="2 3">MSr12523</strain>
    </source>
</reference>
<dbReference type="InterPro" id="IPR013154">
    <property type="entry name" value="ADH-like_N"/>
</dbReference>
<proteinExistence type="predicted"/>
<name>A0ABZ2K8R5_9BACT</name>
<dbReference type="SMART" id="SM00829">
    <property type="entry name" value="PKS_ER"/>
    <property type="match status" value="1"/>
</dbReference>
<dbReference type="InterPro" id="IPR020843">
    <property type="entry name" value="ER"/>
</dbReference>
<dbReference type="RefSeq" id="WP_394845676.1">
    <property type="nucleotide sequence ID" value="NZ_CP089982.1"/>
</dbReference>
<feature type="domain" description="Enoyl reductase (ER)" evidence="1">
    <location>
        <begin position="10"/>
        <end position="332"/>
    </location>
</feature>
<dbReference type="InterPro" id="IPR011032">
    <property type="entry name" value="GroES-like_sf"/>
</dbReference>
<keyword evidence="3" id="KW-1185">Reference proteome</keyword>